<evidence type="ECO:0000256" key="1">
    <source>
        <dbReference type="SAM" id="MobiDB-lite"/>
    </source>
</evidence>
<keyword evidence="2" id="KW-0812">Transmembrane</keyword>
<sequence length="188" mass="20566">MEKSSVRTSYSQAHSQPRPLSTVTTDARPFSTATEDDLLPNPRPISTTTTNALPITVLQDDELSRVRRALGATRPRPYSSAPPSSTFWPPRTLPDGLYRDVVRARCKAQYMYYFVSTMYNICIVLQLLLGASLTALGSTSAKHGLSIVILAAANTVNAGVVALLHNSGLRELTSPPIWPLGFGYWDED</sequence>
<dbReference type="Pfam" id="PF18142">
    <property type="entry name" value="SLATT_fungal"/>
    <property type="match status" value="1"/>
</dbReference>
<dbReference type="InterPro" id="IPR041622">
    <property type="entry name" value="SLATT_fungi"/>
</dbReference>
<feature type="domain" description="SMODS and SLOG-associating 2TM effector" evidence="3">
    <location>
        <begin position="101"/>
        <end position="172"/>
    </location>
</feature>
<dbReference type="Proteomes" id="UP000785200">
    <property type="component" value="Unassembled WGS sequence"/>
</dbReference>
<reference evidence="4" key="1">
    <citation type="submission" date="2019-07" db="EMBL/GenBank/DDBJ databases">
        <title>Hyphodiscus hymeniophilus genome sequencing and assembly.</title>
        <authorList>
            <person name="Kramer G."/>
            <person name="Nodwell J."/>
        </authorList>
    </citation>
    <scope>NUCLEOTIDE SEQUENCE</scope>
    <source>
        <strain evidence="4">ATCC 34498</strain>
    </source>
</reference>
<proteinExistence type="predicted"/>
<dbReference type="PANTHER" id="PTHR38793">
    <property type="entry name" value="SLATT_FUNGAL DOMAIN-CONTAINING PROTEIN-RELATED"/>
    <property type="match status" value="1"/>
</dbReference>
<dbReference type="PANTHER" id="PTHR38793:SF1">
    <property type="entry name" value="SMODS AND SLOG-ASSOCIATING 2TM EFFECTOR DOMAIN-CONTAINING PROTEIN"/>
    <property type="match status" value="1"/>
</dbReference>
<evidence type="ECO:0000313" key="5">
    <source>
        <dbReference type="Proteomes" id="UP000785200"/>
    </source>
</evidence>
<keyword evidence="2" id="KW-0472">Membrane</keyword>
<organism evidence="4 5">
    <name type="scientific">Hyphodiscus hymeniophilus</name>
    <dbReference type="NCBI Taxonomy" id="353542"/>
    <lineage>
        <taxon>Eukaryota</taxon>
        <taxon>Fungi</taxon>
        <taxon>Dikarya</taxon>
        <taxon>Ascomycota</taxon>
        <taxon>Pezizomycotina</taxon>
        <taxon>Leotiomycetes</taxon>
        <taxon>Helotiales</taxon>
        <taxon>Hyphodiscaceae</taxon>
        <taxon>Hyphodiscus</taxon>
    </lineage>
</organism>
<evidence type="ECO:0000259" key="3">
    <source>
        <dbReference type="Pfam" id="PF18142"/>
    </source>
</evidence>
<keyword evidence="5" id="KW-1185">Reference proteome</keyword>
<comment type="caution">
    <text evidence="4">The sequence shown here is derived from an EMBL/GenBank/DDBJ whole genome shotgun (WGS) entry which is preliminary data.</text>
</comment>
<dbReference type="EMBL" id="VNKQ01000020">
    <property type="protein sequence ID" value="KAG0645052.1"/>
    <property type="molecule type" value="Genomic_DNA"/>
</dbReference>
<evidence type="ECO:0000256" key="2">
    <source>
        <dbReference type="SAM" id="Phobius"/>
    </source>
</evidence>
<gene>
    <name evidence="4" type="ORF">D0Z07_9097</name>
</gene>
<protein>
    <recommendedName>
        <fullName evidence="3">SMODS and SLOG-associating 2TM effector domain-containing protein</fullName>
    </recommendedName>
</protein>
<feature type="transmembrane region" description="Helical" evidence="2">
    <location>
        <begin position="145"/>
        <end position="164"/>
    </location>
</feature>
<dbReference type="OrthoDB" id="5398270at2759"/>
<dbReference type="AlphaFoldDB" id="A0A9P6SJL4"/>
<feature type="region of interest" description="Disordered" evidence="1">
    <location>
        <begin position="1"/>
        <end position="46"/>
    </location>
</feature>
<keyword evidence="2" id="KW-1133">Transmembrane helix</keyword>
<dbReference type="NCBIfam" id="NF033635">
    <property type="entry name" value="SLATT_fungal"/>
    <property type="match status" value="1"/>
</dbReference>
<accession>A0A9P6SJL4</accession>
<evidence type="ECO:0000313" key="4">
    <source>
        <dbReference type="EMBL" id="KAG0645052.1"/>
    </source>
</evidence>
<name>A0A9P6SJL4_9HELO</name>
<feature type="transmembrane region" description="Helical" evidence="2">
    <location>
        <begin position="110"/>
        <end position="133"/>
    </location>
</feature>
<feature type="compositionally biased region" description="Polar residues" evidence="1">
    <location>
        <begin position="1"/>
        <end position="25"/>
    </location>
</feature>